<evidence type="ECO:0000313" key="1">
    <source>
        <dbReference type="EMBL" id="GAA0942925.1"/>
    </source>
</evidence>
<dbReference type="RefSeq" id="WP_343970780.1">
    <property type="nucleotide sequence ID" value="NZ_BAAAHK010000007.1"/>
</dbReference>
<sequence length="410" mass="46072">MSRFNHQQSHASLLSDVSRGSVPFTRSGLDAIVVPAARASLPQHLITLAAALSVPLVVLCSHQAQIEGVAKRVRNTFGARGLIIDVPAGYPQSWQPLTSASAFQTVSAGRSSDLSVKRNIGLRLARMRGWKKILFVDDDIFQLKAQQLDRLAAQLDRHPVAAMASREFPDNSVVCHARRLAKFRQDVFVSGAVLGVNTQHSEMSFFPDVYNEDWFFFSRHAAERSLPKVGEVRQQEYQPFADPWRARREEFGDLLAEGMYTLFESQHGLNFKDQLRAAASSRFWQQVKEGREFVIQETTDRLTSLQNKGRTVDTWRIAEALESLAAAGDQLQRISPDVCVEFIASWREDESRWKSALAADGTSLTERDALDRLELTNWISCGYGRRDGYGIDTALRRNRTSVRPEESVSC</sequence>
<comment type="caution">
    <text evidence="1">The sequence shown here is derived from an EMBL/GenBank/DDBJ whole genome shotgun (WGS) entry which is preliminary data.</text>
</comment>
<accession>A0ABN1QJG3</accession>
<keyword evidence="2" id="KW-1185">Reference proteome</keyword>
<organism evidence="1 2">
    <name type="scientific">Kribbella koreensis</name>
    <dbReference type="NCBI Taxonomy" id="57909"/>
    <lineage>
        <taxon>Bacteria</taxon>
        <taxon>Bacillati</taxon>
        <taxon>Actinomycetota</taxon>
        <taxon>Actinomycetes</taxon>
        <taxon>Propionibacteriales</taxon>
        <taxon>Kribbellaceae</taxon>
        <taxon>Kribbella</taxon>
    </lineage>
</organism>
<reference evidence="1 2" key="1">
    <citation type="journal article" date="2019" name="Int. J. Syst. Evol. Microbiol.">
        <title>The Global Catalogue of Microorganisms (GCM) 10K type strain sequencing project: providing services to taxonomists for standard genome sequencing and annotation.</title>
        <authorList>
            <consortium name="The Broad Institute Genomics Platform"/>
            <consortium name="The Broad Institute Genome Sequencing Center for Infectious Disease"/>
            <person name="Wu L."/>
            <person name="Ma J."/>
        </authorList>
    </citation>
    <scope>NUCLEOTIDE SEQUENCE [LARGE SCALE GENOMIC DNA]</scope>
    <source>
        <strain evidence="1 2">JCM 10977</strain>
    </source>
</reference>
<proteinExistence type="predicted"/>
<evidence type="ECO:0008006" key="3">
    <source>
        <dbReference type="Google" id="ProtNLM"/>
    </source>
</evidence>
<evidence type="ECO:0000313" key="2">
    <source>
        <dbReference type="Proteomes" id="UP001500542"/>
    </source>
</evidence>
<name>A0ABN1QJG3_9ACTN</name>
<dbReference type="Proteomes" id="UP001500542">
    <property type="component" value="Unassembled WGS sequence"/>
</dbReference>
<dbReference type="EMBL" id="BAAAHK010000007">
    <property type="protein sequence ID" value="GAA0942925.1"/>
    <property type="molecule type" value="Genomic_DNA"/>
</dbReference>
<protein>
    <recommendedName>
        <fullName evidence="3">Glycosyl transferase family 2</fullName>
    </recommendedName>
</protein>
<gene>
    <name evidence="1" type="ORF">GCM10009554_35870</name>
</gene>